<evidence type="ECO:0000313" key="3">
    <source>
        <dbReference type="EMBL" id="CAG9810883.1"/>
    </source>
</evidence>
<name>A0A9N9S409_9DIPT</name>
<dbReference type="AlphaFoldDB" id="A0A9N9S409"/>
<keyword evidence="2" id="KW-0732">Signal</keyword>
<feature type="compositionally biased region" description="Acidic residues" evidence="1">
    <location>
        <begin position="110"/>
        <end position="125"/>
    </location>
</feature>
<feature type="region of interest" description="Disordered" evidence="1">
    <location>
        <begin position="98"/>
        <end position="136"/>
    </location>
</feature>
<reference evidence="3" key="1">
    <citation type="submission" date="2022-01" db="EMBL/GenBank/DDBJ databases">
        <authorList>
            <person name="King R."/>
        </authorList>
    </citation>
    <scope>NUCLEOTIDE SEQUENCE</scope>
</reference>
<feature type="chain" id="PRO_5040308282" evidence="2">
    <location>
        <begin position="21"/>
        <end position="136"/>
    </location>
</feature>
<evidence type="ECO:0000313" key="4">
    <source>
        <dbReference type="Proteomes" id="UP001153620"/>
    </source>
</evidence>
<evidence type="ECO:0000256" key="2">
    <source>
        <dbReference type="SAM" id="SignalP"/>
    </source>
</evidence>
<evidence type="ECO:0000256" key="1">
    <source>
        <dbReference type="SAM" id="MobiDB-lite"/>
    </source>
</evidence>
<dbReference type="Proteomes" id="UP001153620">
    <property type="component" value="Chromosome 4"/>
</dbReference>
<reference evidence="3" key="2">
    <citation type="submission" date="2022-10" db="EMBL/GenBank/DDBJ databases">
        <authorList>
            <consortium name="ENA_rothamsted_submissions"/>
            <consortium name="culmorum"/>
            <person name="King R."/>
        </authorList>
    </citation>
    <scope>NUCLEOTIDE SEQUENCE</scope>
</reference>
<accession>A0A9N9S409</accession>
<gene>
    <name evidence="3" type="ORF">CHIRRI_LOCUS13695</name>
</gene>
<protein>
    <submittedName>
        <fullName evidence="3">Uncharacterized protein</fullName>
    </submittedName>
</protein>
<proteinExistence type="predicted"/>
<keyword evidence="4" id="KW-1185">Reference proteome</keyword>
<dbReference type="EMBL" id="OU895880">
    <property type="protein sequence ID" value="CAG9810883.1"/>
    <property type="molecule type" value="Genomic_DNA"/>
</dbReference>
<feature type="signal peptide" evidence="2">
    <location>
        <begin position="1"/>
        <end position="20"/>
    </location>
</feature>
<organism evidence="3 4">
    <name type="scientific">Chironomus riparius</name>
    <dbReference type="NCBI Taxonomy" id="315576"/>
    <lineage>
        <taxon>Eukaryota</taxon>
        <taxon>Metazoa</taxon>
        <taxon>Ecdysozoa</taxon>
        <taxon>Arthropoda</taxon>
        <taxon>Hexapoda</taxon>
        <taxon>Insecta</taxon>
        <taxon>Pterygota</taxon>
        <taxon>Neoptera</taxon>
        <taxon>Endopterygota</taxon>
        <taxon>Diptera</taxon>
        <taxon>Nematocera</taxon>
        <taxon>Chironomoidea</taxon>
        <taxon>Chironomidae</taxon>
        <taxon>Chironominae</taxon>
        <taxon>Chironomus</taxon>
    </lineage>
</organism>
<sequence length="136" mass="15374">MKFITLLMLILLVGFELATSSYSNLDAKSKKDIEDTNNFLDSERQNIYGDSTLLPAISKPIERTNYFNQIKTKVLDFVGIKTKTEEIATTTMSTKPIIDLKNSSSTPRPDEEEEDTIATDIEEDTTTVRFGVRSRN</sequence>